<dbReference type="Proteomes" id="UP000484988">
    <property type="component" value="Unassembled WGS sequence"/>
</dbReference>
<evidence type="ECO:0000256" key="3">
    <source>
        <dbReference type="ARBA" id="ARBA00022679"/>
    </source>
</evidence>
<dbReference type="GO" id="GO:0016757">
    <property type="term" value="F:glycosyltransferase activity"/>
    <property type="evidence" value="ECO:0007669"/>
    <property type="project" value="UniProtKB-KW"/>
</dbReference>
<organism evidence="6 7">
    <name type="scientific">Streptomyces pacificus</name>
    <dbReference type="NCBI Taxonomy" id="2705029"/>
    <lineage>
        <taxon>Bacteria</taxon>
        <taxon>Bacillati</taxon>
        <taxon>Actinomycetota</taxon>
        <taxon>Actinomycetes</taxon>
        <taxon>Kitasatosporales</taxon>
        <taxon>Streptomycetaceae</taxon>
        <taxon>Streptomyces</taxon>
    </lineage>
</organism>
<evidence type="ECO:0000256" key="2">
    <source>
        <dbReference type="ARBA" id="ARBA00022676"/>
    </source>
</evidence>
<proteinExistence type="predicted"/>
<protein>
    <recommendedName>
        <fullName evidence="1">D-inositol 3-phosphate glycosyltransferase</fullName>
    </recommendedName>
</protein>
<dbReference type="Pfam" id="PF13439">
    <property type="entry name" value="Glyco_transf_4"/>
    <property type="match status" value="1"/>
</dbReference>
<reference evidence="6 7" key="1">
    <citation type="submission" date="2020-02" db="EMBL/GenBank/DDBJ databases">
        <title>Whole Genome Shotgun Sequence of Streptomyces sp. strain CWH03.</title>
        <authorList>
            <person name="Dohra H."/>
            <person name="Kodani S."/>
            <person name="Yamamura H."/>
        </authorList>
    </citation>
    <scope>NUCLEOTIDE SEQUENCE [LARGE SCALE GENOMIC DNA]</scope>
    <source>
        <strain evidence="6 7">CWH03</strain>
    </source>
</reference>
<sequence>MLVGVCDFPGSYAFPPAGYGGIERWLWAVAVGARAAGADVHLLGPGWLPELEAEWVRKPIRLEDVTAGSLAERDLEAAGYDLLIVGHEYPSLPAWVRTWSQLDCDVATFQHSPVFQHTESAFDGKLSRLYCYSPEMIERYAAHQPIPELAVHLGLNEEEPPAAKGRDLVWLGRVHEEKAPHLAVRAAQILGRRIRIVGPVFNEDYVRSHEKIFSADNVEWVGELGGPAKTAAIRDASVFVYTYERTYVEAGAAVFGESLRAGTPMAALTWREGTCAHAALCERTGVTTVVPPDADDETASQALAEAIERATVLDHSEVQAVGQHRFAPTRHFEAMAAR</sequence>
<dbReference type="Pfam" id="PF00534">
    <property type="entry name" value="Glycos_transf_1"/>
    <property type="match status" value="1"/>
</dbReference>
<dbReference type="PANTHER" id="PTHR12526">
    <property type="entry name" value="GLYCOSYLTRANSFERASE"/>
    <property type="match status" value="1"/>
</dbReference>
<evidence type="ECO:0000259" key="4">
    <source>
        <dbReference type="Pfam" id="PF00534"/>
    </source>
</evidence>
<dbReference type="RefSeq" id="WP_173262603.1">
    <property type="nucleotide sequence ID" value="NZ_BLLG01000003.1"/>
</dbReference>
<feature type="domain" description="Glycosyltransferase subfamily 4-like N-terminal" evidence="5">
    <location>
        <begin position="19"/>
        <end position="148"/>
    </location>
</feature>
<evidence type="ECO:0000313" key="7">
    <source>
        <dbReference type="Proteomes" id="UP000484988"/>
    </source>
</evidence>
<evidence type="ECO:0000256" key="1">
    <source>
        <dbReference type="ARBA" id="ARBA00021292"/>
    </source>
</evidence>
<keyword evidence="2" id="KW-0328">Glycosyltransferase</keyword>
<dbReference type="PANTHER" id="PTHR12526:SF595">
    <property type="entry name" value="BLL5217 PROTEIN"/>
    <property type="match status" value="1"/>
</dbReference>
<evidence type="ECO:0000259" key="5">
    <source>
        <dbReference type="Pfam" id="PF13439"/>
    </source>
</evidence>
<dbReference type="SUPFAM" id="SSF53756">
    <property type="entry name" value="UDP-Glycosyltransferase/glycogen phosphorylase"/>
    <property type="match status" value="1"/>
</dbReference>
<keyword evidence="3 6" id="KW-0808">Transferase</keyword>
<dbReference type="InterPro" id="IPR028098">
    <property type="entry name" value="Glyco_trans_4-like_N"/>
</dbReference>
<comment type="caution">
    <text evidence="6">The sequence shown here is derived from an EMBL/GenBank/DDBJ whole genome shotgun (WGS) entry which is preliminary data.</text>
</comment>
<dbReference type="Gene3D" id="3.40.50.2000">
    <property type="entry name" value="Glycogen Phosphorylase B"/>
    <property type="match status" value="2"/>
</dbReference>
<accession>A0A6A0APG0</accession>
<dbReference type="AlphaFoldDB" id="A0A6A0APG0"/>
<feature type="domain" description="Glycosyl transferase family 1" evidence="4">
    <location>
        <begin position="163"/>
        <end position="308"/>
    </location>
</feature>
<evidence type="ECO:0000313" key="6">
    <source>
        <dbReference type="EMBL" id="GFH34880.1"/>
    </source>
</evidence>
<dbReference type="EMBL" id="BLLG01000003">
    <property type="protein sequence ID" value="GFH34880.1"/>
    <property type="molecule type" value="Genomic_DNA"/>
</dbReference>
<name>A0A6A0APG0_9ACTN</name>
<keyword evidence="7" id="KW-1185">Reference proteome</keyword>
<dbReference type="InterPro" id="IPR001296">
    <property type="entry name" value="Glyco_trans_1"/>
</dbReference>
<gene>
    <name evidence="6" type="ORF">SCWH03_10940</name>
</gene>